<evidence type="ECO:0000313" key="3">
    <source>
        <dbReference type="WBParaSite" id="Csp11.Scaffold242.g683.t1"/>
    </source>
</evidence>
<reference evidence="3" key="1">
    <citation type="submission" date="2016-11" db="UniProtKB">
        <authorList>
            <consortium name="WormBaseParasite"/>
        </authorList>
    </citation>
    <scope>IDENTIFICATION</scope>
</reference>
<feature type="compositionally biased region" description="Polar residues" evidence="1">
    <location>
        <begin position="43"/>
        <end position="53"/>
    </location>
</feature>
<name>A0A1I7SY24_9PELO</name>
<feature type="region of interest" description="Disordered" evidence="1">
    <location>
        <begin position="34"/>
        <end position="71"/>
    </location>
</feature>
<keyword evidence="2" id="KW-1185">Reference proteome</keyword>
<protein>
    <submittedName>
        <fullName evidence="3">Uncharacterized protein</fullName>
    </submittedName>
</protein>
<sequence length="71" mass="7897">MRYRACAPKNTIFASQLGNINPIPFRQTGTKSKLFATDDTRRSPSTLGSTDPHPTTVHVEPFSTSVFKDRT</sequence>
<evidence type="ECO:0000256" key="1">
    <source>
        <dbReference type="SAM" id="MobiDB-lite"/>
    </source>
</evidence>
<feature type="compositionally biased region" description="Polar residues" evidence="1">
    <location>
        <begin position="62"/>
        <end position="71"/>
    </location>
</feature>
<dbReference type="WBParaSite" id="Csp11.Scaffold242.g683.t1">
    <property type="protein sequence ID" value="Csp11.Scaffold242.g683.t1"/>
    <property type="gene ID" value="Csp11.Scaffold242.g683"/>
</dbReference>
<accession>A0A1I7SY24</accession>
<dbReference type="Proteomes" id="UP000095282">
    <property type="component" value="Unplaced"/>
</dbReference>
<proteinExistence type="predicted"/>
<dbReference type="AlphaFoldDB" id="A0A1I7SY24"/>
<organism evidence="2 3">
    <name type="scientific">Caenorhabditis tropicalis</name>
    <dbReference type="NCBI Taxonomy" id="1561998"/>
    <lineage>
        <taxon>Eukaryota</taxon>
        <taxon>Metazoa</taxon>
        <taxon>Ecdysozoa</taxon>
        <taxon>Nematoda</taxon>
        <taxon>Chromadorea</taxon>
        <taxon>Rhabditida</taxon>
        <taxon>Rhabditina</taxon>
        <taxon>Rhabditomorpha</taxon>
        <taxon>Rhabditoidea</taxon>
        <taxon>Rhabditidae</taxon>
        <taxon>Peloderinae</taxon>
        <taxon>Caenorhabditis</taxon>
    </lineage>
</organism>
<evidence type="ECO:0000313" key="2">
    <source>
        <dbReference type="Proteomes" id="UP000095282"/>
    </source>
</evidence>